<evidence type="ECO:0000313" key="5">
    <source>
        <dbReference type="EMBL" id="TLF76578.1"/>
    </source>
</evidence>
<keyword evidence="3" id="KW-0963">Cytoplasm</keyword>
<evidence type="ECO:0000256" key="4">
    <source>
        <dbReference type="ARBA" id="ARBA00023186"/>
    </source>
</evidence>
<comment type="subcellular location">
    <subcellularLocation>
        <location evidence="1">Cytoplasm</location>
    </subcellularLocation>
</comment>
<dbReference type="Pfam" id="PF14011">
    <property type="entry name" value="ESX-1_EspG"/>
    <property type="match status" value="1"/>
</dbReference>
<gene>
    <name evidence="5" type="ORF">FEK34_16815</name>
</gene>
<dbReference type="EMBL" id="VBUT01000006">
    <property type="protein sequence ID" value="TLF76578.1"/>
    <property type="molecule type" value="Genomic_DNA"/>
</dbReference>
<evidence type="ECO:0000256" key="1">
    <source>
        <dbReference type="ARBA" id="ARBA00004496"/>
    </source>
</evidence>
<dbReference type="Proteomes" id="UP000306378">
    <property type="component" value="Unassembled WGS sequence"/>
</dbReference>
<evidence type="ECO:0000313" key="6">
    <source>
        <dbReference type="Proteomes" id="UP000306378"/>
    </source>
</evidence>
<organism evidence="5 6">
    <name type="scientific">Nocardia cyriacigeorgica</name>
    <dbReference type="NCBI Taxonomy" id="135487"/>
    <lineage>
        <taxon>Bacteria</taxon>
        <taxon>Bacillati</taxon>
        <taxon>Actinomycetota</taxon>
        <taxon>Actinomycetes</taxon>
        <taxon>Mycobacteriales</taxon>
        <taxon>Nocardiaceae</taxon>
        <taxon>Nocardia</taxon>
    </lineage>
</organism>
<protein>
    <submittedName>
        <fullName evidence="5">ESX secretion-associated protein EspG</fullName>
    </submittedName>
</protein>
<evidence type="ECO:0000256" key="2">
    <source>
        <dbReference type="ARBA" id="ARBA00006411"/>
    </source>
</evidence>
<comment type="caution">
    <text evidence="5">The sequence shown here is derived from an EMBL/GenBank/DDBJ whole genome shotgun (WGS) entry which is preliminary data.</text>
</comment>
<name>A0A5R8NLL6_9NOCA</name>
<dbReference type="InterPro" id="IPR025734">
    <property type="entry name" value="EspG"/>
</dbReference>
<accession>A0A5R8NLL6</accession>
<sequence length="237" mass="26648">MRWTFTPDEFMHVWSQTGLDRYPFPLSLISSVRWEDEYERLAAELSARLPHGDDPDLTAALRVAAHPDTVVTLTGTRRHPIRVYGAIVATVAVTLVQLPGSDREFGGSVVVETGGVDLPPRVISSILGDCQAGRHRPLVEDCDRLHADDQGWNGSSPTTADRMRKLLSAPRDASGRVEIRHRVSSERPHPPIHLGWFDVVDDGRYVYRQRYQDFHIDPISFPDLRSELLRLAMPPGE</sequence>
<dbReference type="RefSeq" id="WP_138448753.1">
    <property type="nucleotide sequence ID" value="NZ_VBUT01000006.1"/>
</dbReference>
<comment type="similarity">
    <text evidence="2">Belongs to the EspG family.</text>
</comment>
<proteinExistence type="inferred from homology"/>
<reference evidence="5 6" key="1">
    <citation type="submission" date="2019-05" db="EMBL/GenBank/DDBJ databases">
        <title>Genomes sequences of two Nocardia cyriacigeorgica environmental isolates, type strains Nocardia asteroides ATCC 19247 and Nocardia cyriacigeorgica DSM 44484.</title>
        <authorList>
            <person name="Vautrin F."/>
            <person name="Bergeron E."/>
            <person name="Dubost A."/>
            <person name="Abrouk D."/>
            <person name="Rodriguez Nava V."/>
            <person name="Pujic P."/>
        </authorList>
    </citation>
    <scope>NUCLEOTIDE SEQUENCE [LARGE SCALE GENOMIC DNA]</scope>
    <source>
        <strain evidence="5 6">EML 446</strain>
    </source>
</reference>
<keyword evidence="4" id="KW-0143">Chaperone</keyword>
<evidence type="ECO:0000256" key="3">
    <source>
        <dbReference type="ARBA" id="ARBA00022490"/>
    </source>
</evidence>
<dbReference type="AlphaFoldDB" id="A0A5R8NLL6"/>